<dbReference type="Pfam" id="PF00580">
    <property type="entry name" value="UvrD-helicase"/>
    <property type="match status" value="1"/>
</dbReference>
<evidence type="ECO:0000259" key="10">
    <source>
        <dbReference type="PROSITE" id="PS51198"/>
    </source>
</evidence>
<evidence type="ECO:0000256" key="5">
    <source>
        <dbReference type="ARBA" id="ARBA00023235"/>
    </source>
</evidence>
<dbReference type="InterPro" id="IPR004586">
    <property type="entry name" value="RecB"/>
</dbReference>
<feature type="domain" description="UvrD-like helicase C-terminal" evidence="11">
    <location>
        <begin position="484"/>
        <end position="755"/>
    </location>
</feature>
<organism evidence="12 13">
    <name type="scientific">Coralloluteibacterium thermophilum</name>
    <dbReference type="NCBI Taxonomy" id="2707049"/>
    <lineage>
        <taxon>Bacteria</taxon>
        <taxon>Pseudomonadati</taxon>
        <taxon>Pseudomonadota</taxon>
        <taxon>Gammaproteobacteria</taxon>
        <taxon>Lysobacterales</taxon>
        <taxon>Lysobacteraceae</taxon>
        <taxon>Coralloluteibacterium</taxon>
    </lineage>
</organism>
<evidence type="ECO:0000256" key="7">
    <source>
        <dbReference type="ARBA" id="ARBA00034808"/>
    </source>
</evidence>
<dbReference type="PROSITE" id="PS51217">
    <property type="entry name" value="UVRD_HELICASE_CTER"/>
    <property type="match status" value="1"/>
</dbReference>
<dbReference type="GO" id="GO:0008854">
    <property type="term" value="F:exodeoxyribonuclease V activity"/>
    <property type="evidence" value="ECO:0007669"/>
    <property type="project" value="UniProtKB-EC"/>
</dbReference>
<keyword evidence="1 9" id="KW-0547">Nucleotide-binding</keyword>
<dbReference type="PANTHER" id="PTHR11070:SF23">
    <property type="entry name" value="RECBCD ENZYME SUBUNIT RECB"/>
    <property type="match status" value="1"/>
</dbReference>
<dbReference type="EC" id="5.6.2.4" evidence="7"/>
<proteinExistence type="inferred from homology"/>
<dbReference type="RefSeq" id="WP_377005258.1">
    <property type="nucleotide sequence ID" value="NZ_JBHSGG010000037.1"/>
</dbReference>
<keyword evidence="5" id="KW-0413">Isomerase</keyword>
<keyword evidence="2 9" id="KW-0378">Hydrolase</keyword>
<comment type="catalytic activity">
    <reaction evidence="8">
        <text>ATP + H2O = ADP + phosphate + H(+)</text>
        <dbReference type="Rhea" id="RHEA:13065"/>
        <dbReference type="ChEBI" id="CHEBI:15377"/>
        <dbReference type="ChEBI" id="CHEBI:15378"/>
        <dbReference type="ChEBI" id="CHEBI:30616"/>
        <dbReference type="ChEBI" id="CHEBI:43474"/>
        <dbReference type="ChEBI" id="CHEBI:456216"/>
        <dbReference type="EC" id="5.6.2.4"/>
    </reaction>
</comment>
<name>A0ABV9NQ63_9GAMM</name>
<evidence type="ECO:0000256" key="4">
    <source>
        <dbReference type="ARBA" id="ARBA00022840"/>
    </source>
</evidence>
<feature type="domain" description="UvrD-like helicase ATP-binding" evidence="10">
    <location>
        <begin position="2"/>
        <end position="463"/>
    </location>
</feature>
<evidence type="ECO:0000256" key="2">
    <source>
        <dbReference type="ARBA" id="ARBA00022801"/>
    </source>
</evidence>
<dbReference type="Pfam" id="PF13361">
    <property type="entry name" value="UvrD_C"/>
    <property type="match status" value="1"/>
</dbReference>
<dbReference type="Proteomes" id="UP001595892">
    <property type="component" value="Unassembled WGS sequence"/>
</dbReference>
<protein>
    <recommendedName>
        <fullName evidence="7">DNA 3'-5' helicase</fullName>
        <ecNumber evidence="7">5.6.2.4</ecNumber>
    </recommendedName>
</protein>
<dbReference type="InterPro" id="IPR014016">
    <property type="entry name" value="UvrD-like_ATP-bd"/>
</dbReference>
<comment type="caution">
    <text evidence="12">The sequence shown here is derived from an EMBL/GenBank/DDBJ whole genome shotgun (WGS) entry which is preliminary data.</text>
</comment>
<accession>A0ABV9NQ63</accession>
<reference evidence="13" key="1">
    <citation type="journal article" date="2019" name="Int. J. Syst. Evol. Microbiol.">
        <title>The Global Catalogue of Microorganisms (GCM) 10K type strain sequencing project: providing services to taxonomists for standard genome sequencing and annotation.</title>
        <authorList>
            <consortium name="The Broad Institute Genomics Platform"/>
            <consortium name="The Broad Institute Genome Sequencing Center for Infectious Disease"/>
            <person name="Wu L."/>
            <person name="Ma J."/>
        </authorList>
    </citation>
    <scope>NUCLEOTIDE SEQUENCE [LARGE SCALE GENOMIC DNA]</scope>
    <source>
        <strain evidence="13">CGMCC 1.13574</strain>
    </source>
</reference>
<sequence length="899" mass="95982">MSRPADIDLGLRIPVEGVQLIEASAGTGKTFTLATLHARLVIESGLPVTQVLAVTFTEAATKELRDRLRERLLLAARLAEGDAADERDESQRLTALLVAAALAREGAERLRGRLRAAAQAMDLAPIHTIHGFCRRVLAEHALEAGEVLGEVELLENERALREEVATDLWRAFSVDAPTHALLRAQWPGPAALARDLRTLVAAERLLPAPVPGDAAAARRRLEAQCADLAAAFAMHGADARAALEAACAGRQLAGNRFRAEWIAPVWDALAAWAPLHPPEADFPEQFARFAQHELAARTAKGKATPASPLFAAIGRWCEARADFDDACEQARIALLHRLRDRARARLAELKRLRAQRGFDDLVGDVAAALAGETGPRLAAALRARWPVALVDEFQDTDPAQWSIFRRIYADAPPPADAGVSALFLIGDPKQAIYRFRGGDVHTYLAAAARADARHALERNFRSRPSVLATVEALFRAGGDEAFAQPGIAFASVAPGGRVADADALDGEVPAPALDVALLDAPEAALAAEEARAVAATACVAAVRALLEGGTRIREGATLRPVRPADIAVLVEKHADAVRIRARLAAAGVPCVAAGRDSLYASAEATQMLCLLEALADVTDDSRLRALLATPWFGLDAAAIAALDAEAAVHRQWQDRVLDWRETLERRGILALVNALCAEAAPRLLRLVDGERRLSNLLQLAEALQEAQPAGTGVMALREALQRRIHEADPDNRTELLRLDSDAARVSIMTVHASKGLEFPFVFLPFVATGGAGRGGPTLAAVAHEDGLRTTTLRCGDAAWTRACAAEAAEERAESLRLLYVALTRARHATWLCWGAVNNVQHTALAWLLHRDAAGGRSAPDAAAIATRLRALAAATPGMRVRPAVDAVPAGRLRLEAPPA</sequence>
<evidence type="ECO:0000256" key="9">
    <source>
        <dbReference type="PROSITE-ProRule" id="PRU00560"/>
    </source>
</evidence>
<evidence type="ECO:0000256" key="1">
    <source>
        <dbReference type="ARBA" id="ARBA00022741"/>
    </source>
</evidence>
<dbReference type="Gene3D" id="3.40.50.300">
    <property type="entry name" value="P-loop containing nucleotide triphosphate hydrolases"/>
    <property type="match status" value="2"/>
</dbReference>
<feature type="non-terminal residue" evidence="12">
    <location>
        <position position="899"/>
    </location>
</feature>
<gene>
    <name evidence="12" type="ORF">ACFO3Q_13515</name>
</gene>
<evidence type="ECO:0000313" key="13">
    <source>
        <dbReference type="Proteomes" id="UP001595892"/>
    </source>
</evidence>
<evidence type="ECO:0000259" key="11">
    <source>
        <dbReference type="PROSITE" id="PS51217"/>
    </source>
</evidence>
<evidence type="ECO:0000256" key="6">
    <source>
        <dbReference type="ARBA" id="ARBA00034617"/>
    </source>
</evidence>
<keyword evidence="4 9" id="KW-0067">ATP-binding</keyword>
<evidence type="ECO:0000313" key="12">
    <source>
        <dbReference type="EMBL" id="MFC4729188.1"/>
    </source>
</evidence>
<comment type="catalytic activity">
    <reaction evidence="6">
        <text>Couples ATP hydrolysis with the unwinding of duplex DNA by translocating in the 3'-5' direction.</text>
        <dbReference type="EC" id="5.6.2.4"/>
    </reaction>
</comment>
<dbReference type="SUPFAM" id="SSF52540">
    <property type="entry name" value="P-loop containing nucleoside triphosphate hydrolases"/>
    <property type="match status" value="1"/>
</dbReference>
<dbReference type="HAMAP" id="MF_01485">
    <property type="entry name" value="RecB"/>
    <property type="match status" value="1"/>
</dbReference>
<dbReference type="InterPro" id="IPR000212">
    <property type="entry name" value="DNA_helicase_UvrD/REP"/>
</dbReference>
<dbReference type="PROSITE" id="PS51198">
    <property type="entry name" value="UVRD_HELICASE_ATP_BIND"/>
    <property type="match status" value="1"/>
</dbReference>
<evidence type="ECO:0000256" key="3">
    <source>
        <dbReference type="ARBA" id="ARBA00022806"/>
    </source>
</evidence>
<dbReference type="EMBL" id="JBHSGG010000037">
    <property type="protein sequence ID" value="MFC4729188.1"/>
    <property type="molecule type" value="Genomic_DNA"/>
</dbReference>
<dbReference type="PANTHER" id="PTHR11070">
    <property type="entry name" value="UVRD / RECB / PCRA DNA HELICASE FAMILY MEMBER"/>
    <property type="match status" value="1"/>
</dbReference>
<evidence type="ECO:0000256" key="8">
    <source>
        <dbReference type="ARBA" id="ARBA00048988"/>
    </source>
</evidence>
<keyword evidence="3 9" id="KW-0347">Helicase</keyword>
<dbReference type="Gene3D" id="1.10.3170.10">
    <property type="entry name" value="Recbcd, chain B, domain 2"/>
    <property type="match status" value="1"/>
</dbReference>
<dbReference type="InterPro" id="IPR014017">
    <property type="entry name" value="DNA_helicase_UvrD-like_C"/>
</dbReference>
<dbReference type="Gene3D" id="1.10.486.10">
    <property type="entry name" value="PCRA, domain 4"/>
    <property type="match status" value="1"/>
</dbReference>
<keyword evidence="13" id="KW-1185">Reference proteome</keyword>
<feature type="binding site" evidence="9">
    <location>
        <begin position="23"/>
        <end position="30"/>
    </location>
    <ligand>
        <name>ATP</name>
        <dbReference type="ChEBI" id="CHEBI:30616"/>
    </ligand>
</feature>
<dbReference type="InterPro" id="IPR027417">
    <property type="entry name" value="P-loop_NTPase"/>
</dbReference>